<evidence type="ECO:0000256" key="3">
    <source>
        <dbReference type="ARBA" id="ARBA00023295"/>
    </source>
</evidence>
<dbReference type="RefSeq" id="WP_306892136.1">
    <property type="nucleotide sequence ID" value="NZ_JAUSVR010000035.1"/>
</dbReference>
<dbReference type="Gene3D" id="3.20.20.80">
    <property type="entry name" value="Glycosidases"/>
    <property type="match status" value="1"/>
</dbReference>
<accession>A0ABU0LXS0</accession>
<dbReference type="InterPro" id="IPR002053">
    <property type="entry name" value="Glyco_hydro_25"/>
</dbReference>
<evidence type="ECO:0000313" key="6">
    <source>
        <dbReference type="Proteomes" id="UP001235094"/>
    </source>
</evidence>
<keyword evidence="2" id="KW-0378">Hydrolase</keyword>
<protein>
    <submittedName>
        <fullName evidence="5">Lysozyme</fullName>
    </submittedName>
</protein>
<dbReference type="Pfam" id="PF01183">
    <property type="entry name" value="Glyco_hydro_25"/>
    <property type="match status" value="1"/>
</dbReference>
<dbReference type="InterPro" id="IPR017853">
    <property type="entry name" value="GH"/>
</dbReference>
<keyword evidence="3" id="KW-0326">Glycosidase</keyword>
<reference evidence="5 6" key="1">
    <citation type="submission" date="2023-07" db="EMBL/GenBank/DDBJ databases">
        <title>Genomic Encyclopedia of Type Strains, Phase IV (KMG-IV): sequencing the most valuable type-strain genomes for metagenomic binning, comparative biology and taxonomic classification.</title>
        <authorList>
            <person name="Goeker M."/>
        </authorList>
    </citation>
    <scope>NUCLEOTIDE SEQUENCE [LARGE SCALE GENOMIC DNA]</scope>
    <source>
        <strain evidence="5 6">DSM 15561</strain>
    </source>
</reference>
<dbReference type="PANTHER" id="PTHR34135:SF2">
    <property type="entry name" value="LYSOZYME"/>
    <property type="match status" value="1"/>
</dbReference>
<evidence type="ECO:0000256" key="1">
    <source>
        <dbReference type="ARBA" id="ARBA00010646"/>
    </source>
</evidence>
<sequence>MLKALVSVVALCSVWLVSALAQEKPEIPSLASLDLIDLTDEPSRQDLFEIVRKDAMQGLTQDQIRKFDLTAPFVFPEHTRRDVKLNKPRINSIFGIDISHHNGPDVDLEGSKMANARFVYVKATQGLTFRDPRFASNWSRLGALAEGRKVHRGAYHFLSANQPGRDQALRFVAVLQAQGGLAPTDMPPVVDLEWDKACKDSPDRWIDTSDPGRGDKIIKELLDFMWVVEQATGRKPMVYTARSWWRSAIGSEAKFSRISGYPIWIADYSISSQAVEVPKVPNGAAYSLWQFTDRSQFGSKKLDANIFKGTEDEFYQRLQVSRF</sequence>
<organism evidence="5 6">
    <name type="scientific">Ancylobacter amanitiformis</name>
    <dbReference type="NCBI Taxonomy" id="217069"/>
    <lineage>
        <taxon>Bacteria</taxon>
        <taxon>Pseudomonadati</taxon>
        <taxon>Pseudomonadota</taxon>
        <taxon>Alphaproteobacteria</taxon>
        <taxon>Hyphomicrobiales</taxon>
        <taxon>Xanthobacteraceae</taxon>
        <taxon>Ancylobacter</taxon>
    </lineage>
</organism>
<gene>
    <name evidence="5" type="ORF">QOZ99_004440</name>
</gene>
<name>A0ABU0LXS0_9HYPH</name>
<feature type="chain" id="PRO_5047296794" evidence="4">
    <location>
        <begin position="22"/>
        <end position="323"/>
    </location>
</feature>
<evidence type="ECO:0000256" key="2">
    <source>
        <dbReference type="ARBA" id="ARBA00022801"/>
    </source>
</evidence>
<keyword evidence="6" id="KW-1185">Reference proteome</keyword>
<dbReference type="PROSITE" id="PS51904">
    <property type="entry name" value="GLYCOSYL_HYDROL_F25_2"/>
    <property type="match status" value="1"/>
</dbReference>
<feature type="signal peptide" evidence="4">
    <location>
        <begin position="1"/>
        <end position="21"/>
    </location>
</feature>
<dbReference type="Proteomes" id="UP001235094">
    <property type="component" value="Unassembled WGS sequence"/>
</dbReference>
<dbReference type="EMBL" id="JAUSVR010000035">
    <property type="protein sequence ID" value="MDQ0513517.1"/>
    <property type="molecule type" value="Genomic_DNA"/>
</dbReference>
<dbReference type="SUPFAM" id="SSF51445">
    <property type="entry name" value="(Trans)glycosidases"/>
    <property type="match status" value="1"/>
</dbReference>
<comment type="similarity">
    <text evidence="1">Belongs to the glycosyl hydrolase 25 family.</text>
</comment>
<dbReference type="SMART" id="SM00641">
    <property type="entry name" value="Glyco_25"/>
    <property type="match status" value="1"/>
</dbReference>
<keyword evidence="4" id="KW-0732">Signal</keyword>
<evidence type="ECO:0000256" key="4">
    <source>
        <dbReference type="SAM" id="SignalP"/>
    </source>
</evidence>
<comment type="caution">
    <text evidence="5">The sequence shown here is derived from an EMBL/GenBank/DDBJ whole genome shotgun (WGS) entry which is preliminary data.</text>
</comment>
<proteinExistence type="inferred from homology"/>
<dbReference type="PANTHER" id="PTHR34135">
    <property type="entry name" value="LYSOZYME"/>
    <property type="match status" value="1"/>
</dbReference>
<evidence type="ECO:0000313" key="5">
    <source>
        <dbReference type="EMBL" id="MDQ0513517.1"/>
    </source>
</evidence>
<dbReference type="InterPro" id="IPR018077">
    <property type="entry name" value="Glyco_hydro_fam25_subgr"/>
</dbReference>